<protein>
    <recommendedName>
        <fullName evidence="4">Integral membrane protein</fullName>
    </recommendedName>
</protein>
<feature type="transmembrane region" description="Helical" evidence="1">
    <location>
        <begin position="114"/>
        <end position="135"/>
    </location>
</feature>
<feature type="transmembrane region" description="Helical" evidence="1">
    <location>
        <begin position="55"/>
        <end position="77"/>
    </location>
</feature>
<dbReference type="RefSeq" id="WP_016576182.1">
    <property type="nucleotide sequence ID" value="NZ_BHXC01000006.1"/>
</dbReference>
<sequence>MTSVKPAATQGAPTTTGPATWLRRFLALDAVVTGANGLAYLLAPGPVGRLIGVDPGLLAGLGAFLTAYGVAVGVLAVRARQPALAVRLVVLANVVWAVSSLVAPALWFDASTAGTVWIPLQGVVVGGFAALQYGASRRRTA</sequence>
<evidence type="ECO:0000313" key="3">
    <source>
        <dbReference type="Proteomes" id="UP000288351"/>
    </source>
</evidence>
<comment type="caution">
    <text evidence="2">The sequence shown here is derived from an EMBL/GenBank/DDBJ whole genome shotgun (WGS) entry which is preliminary data.</text>
</comment>
<feature type="transmembrane region" description="Helical" evidence="1">
    <location>
        <begin position="25"/>
        <end position="43"/>
    </location>
</feature>
<feature type="transmembrane region" description="Helical" evidence="1">
    <location>
        <begin position="84"/>
        <end position="108"/>
    </location>
</feature>
<accession>A0A401QUK6</accession>
<keyword evidence="1" id="KW-0812">Transmembrane</keyword>
<organism evidence="2 3">
    <name type="scientific">Streptomyces noursei</name>
    <name type="common">Streptomyces albulus</name>
    <dbReference type="NCBI Taxonomy" id="1971"/>
    <lineage>
        <taxon>Bacteria</taxon>
        <taxon>Bacillati</taxon>
        <taxon>Actinomycetota</taxon>
        <taxon>Actinomycetes</taxon>
        <taxon>Kitasatosporales</taxon>
        <taxon>Streptomycetaceae</taxon>
        <taxon>Streptomyces</taxon>
    </lineage>
</organism>
<keyword evidence="1" id="KW-0472">Membrane</keyword>
<reference evidence="2 3" key="1">
    <citation type="journal article" date="2019" name="Microbiol. Resour. Announc.">
        <title>Draft Genome Sequence of the Most Traditional epsilon-Poly-l-Lysine Producer, Streptomyces albulus NBRC14147.</title>
        <authorList>
            <person name="Yamanaka K."/>
            <person name="Hamano Y."/>
        </authorList>
    </citation>
    <scope>NUCLEOTIDE SEQUENCE [LARGE SCALE GENOMIC DNA]</scope>
    <source>
        <strain evidence="2 3">NBRC 14147</strain>
    </source>
</reference>
<name>A0A401QUK6_STRNR</name>
<gene>
    <name evidence="2" type="ORF">SALB_01655</name>
</gene>
<evidence type="ECO:0008006" key="4">
    <source>
        <dbReference type="Google" id="ProtNLM"/>
    </source>
</evidence>
<dbReference type="Proteomes" id="UP000288351">
    <property type="component" value="Unassembled WGS sequence"/>
</dbReference>
<dbReference type="AlphaFoldDB" id="A0A401QUK6"/>
<proteinExistence type="predicted"/>
<evidence type="ECO:0000256" key="1">
    <source>
        <dbReference type="SAM" id="Phobius"/>
    </source>
</evidence>
<keyword evidence="1" id="KW-1133">Transmembrane helix</keyword>
<dbReference type="EMBL" id="BHXC01000006">
    <property type="protein sequence ID" value="GCB88982.1"/>
    <property type="molecule type" value="Genomic_DNA"/>
</dbReference>
<evidence type="ECO:0000313" key="2">
    <source>
        <dbReference type="EMBL" id="GCB88982.1"/>
    </source>
</evidence>